<name>A0A164KU99_9CRUS</name>
<evidence type="ECO:0000313" key="2">
    <source>
        <dbReference type="Proteomes" id="UP000076858"/>
    </source>
</evidence>
<protein>
    <submittedName>
        <fullName evidence="1">Uncharacterized protein</fullName>
    </submittedName>
</protein>
<comment type="caution">
    <text evidence="1">The sequence shown here is derived from an EMBL/GenBank/DDBJ whole genome shotgun (WGS) entry which is preliminary data.</text>
</comment>
<gene>
    <name evidence="1" type="ORF">APZ42_033746</name>
</gene>
<evidence type="ECO:0000313" key="1">
    <source>
        <dbReference type="EMBL" id="KZS03539.1"/>
    </source>
</evidence>
<sequence length="126" mass="14106">MPSQNGGFRVTECVCIQLFVTYISLWLLSRALHNDMALAQAFVKGSSHQKHHTLGIQRKQDGGDASTTLASRSLLDILLTHGTHRTERQASRPSARLVTMGTIPHIETFFSTVIKTTNLQHKRLRN</sequence>
<dbReference type="Proteomes" id="UP000076858">
    <property type="component" value="Unassembled WGS sequence"/>
</dbReference>
<proteinExistence type="predicted"/>
<reference evidence="1 2" key="1">
    <citation type="submission" date="2016-03" db="EMBL/GenBank/DDBJ databases">
        <title>EvidentialGene: Evidence-directed Construction of Genes on Genomes.</title>
        <authorList>
            <person name="Gilbert D.G."/>
            <person name="Choi J.-H."/>
            <person name="Mockaitis K."/>
            <person name="Colbourne J."/>
            <person name="Pfrender M."/>
        </authorList>
    </citation>
    <scope>NUCLEOTIDE SEQUENCE [LARGE SCALE GENOMIC DNA]</scope>
    <source>
        <strain evidence="1 2">Xinb3</strain>
        <tissue evidence="1">Complete organism</tissue>
    </source>
</reference>
<organism evidence="1 2">
    <name type="scientific">Daphnia magna</name>
    <dbReference type="NCBI Taxonomy" id="35525"/>
    <lineage>
        <taxon>Eukaryota</taxon>
        <taxon>Metazoa</taxon>
        <taxon>Ecdysozoa</taxon>
        <taxon>Arthropoda</taxon>
        <taxon>Crustacea</taxon>
        <taxon>Branchiopoda</taxon>
        <taxon>Diplostraca</taxon>
        <taxon>Cladocera</taxon>
        <taxon>Anomopoda</taxon>
        <taxon>Daphniidae</taxon>
        <taxon>Daphnia</taxon>
    </lineage>
</organism>
<keyword evidence="2" id="KW-1185">Reference proteome</keyword>
<accession>A0A164KU99</accession>
<dbReference type="AlphaFoldDB" id="A0A164KU99"/>
<dbReference type="EMBL" id="LRGB01003257">
    <property type="protein sequence ID" value="KZS03539.1"/>
    <property type="molecule type" value="Genomic_DNA"/>
</dbReference>